<reference evidence="1" key="1">
    <citation type="submission" date="2018-05" db="EMBL/GenBank/DDBJ databases">
        <authorList>
            <person name="Lanie J.A."/>
            <person name="Ng W.-L."/>
            <person name="Kazmierczak K.M."/>
            <person name="Andrzejewski T.M."/>
            <person name="Davidsen T.M."/>
            <person name="Wayne K.J."/>
            <person name="Tettelin H."/>
            <person name="Glass J.I."/>
            <person name="Rusch D."/>
            <person name="Podicherti R."/>
            <person name="Tsui H.-C.T."/>
            <person name="Winkler M.E."/>
        </authorList>
    </citation>
    <scope>NUCLEOTIDE SEQUENCE</scope>
</reference>
<proteinExistence type="predicted"/>
<dbReference type="EMBL" id="UINC01011020">
    <property type="protein sequence ID" value="SVA48798.1"/>
    <property type="molecule type" value="Genomic_DNA"/>
</dbReference>
<protein>
    <submittedName>
        <fullName evidence="1">Uncharacterized protein</fullName>
    </submittedName>
</protein>
<name>A0A381W9W1_9ZZZZ</name>
<organism evidence="1">
    <name type="scientific">marine metagenome</name>
    <dbReference type="NCBI Taxonomy" id="408172"/>
    <lineage>
        <taxon>unclassified sequences</taxon>
        <taxon>metagenomes</taxon>
        <taxon>ecological metagenomes</taxon>
    </lineage>
</organism>
<dbReference type="AlphaFoldDB" id="A0A381W9W1"/>
<accession>A0A381W9W1</accession>
<evidence type="ECO:0000313" key="1">
    <source>
        <dbReference type="EMBL" id="SVA48798.1"/>
    </source>
</evidence>
<gene>
    <name evidence="1" type="ORF">METZ01_LOCUS101652</name>
</gene>
<feature type="non-terminal residue" evidence="1">
    <location>
        <position position="27"/>
    </location>
</feature>
<sequence length="27" mass="3239">MLDDLRAQWKSRSRLERRTIIALAIIL</sequence>